<evidence type="ECO:0000259" key="8">
    <source>
        <dbReference type="Pfam" id="PF12832"/>
    </source>
</evidence>
<dbReference type="CDD" id="cd17335">
    <property type="entry name" value="MFS_MFSD6"/>
    <property type="match status" value="1"/>
</dbReference>
<organism evidence="9 10">
    <name type="scientific">Apis cerana cerana</name>
    <name type="common">Oriental honeybee</name>
    <dbReference type="NCBI Taxonomy" id="94128"/>
    <lineage>
        <taxon>Eukaryota</taxon>
        <taxon>Metazoa</taxon>
        <taxon>Ecdysozoa</taxon>
        <taxon>Arthropoda</taxon>
        <taxon>Hexapoda</taxon>
        <taxon>Insecta</taxon>
        <taxon>Pterygota</taxon>
        <taxon>Neoptera</taxon>
        <taxon>Endopterygota</taxon>
        <taxon>Hymenoptera</taxon>
        <taxon>Apocrita</taxon>
        <taxon>Aculeata</taxon>
        <taxon>Apoidea</taxon>
        <taxon>Anthophila</taxon>
        <taxon>Apidae</taxon>
        <taxon>Apis</taxon>
    </lineage>
</organism>
<feature type="compositionally biased region" description="Basic and acidic residues" evidence="6">
    <location>
        <begin position="348"/>
        <end position="358"/>
    </location>
</feature>
<feature type="transmembrane region" description="Helical" evidence="7">
    <location>
        <begin position="58"/>
        <end position="79"/>
    </location>
</feature>
<protein>
    <submittedName>
        <fullName evidence="9">Major facilitator superfamily domain-containing protein</fullName>
    </submittedName>
</protein>
<feature type="region of interest" description="Disordered" evidence="6">
    <location>
        <begin position="396"/>
        <end position="462"/>
    </location>
</feature>
<comment type="similarity">
    <text evidence="2">Belongs to the major facilitator superfamily. MFSD6 family.</text>
</comment>
<evidence type="ECO:0000313" key="10">
    <source>
        <dbReference type="Proteomes" id="UP000242457"/>
    </source>
</evidence>
<feature type="transmembrane region" description="Helical" evidence="7">
    <location>
        <begin position="287"/>
        <end position="305"/>
    </location>
</feature>
<dbReference type="OrthoDB" id="10061976at2759"/>
<evidence type="ECO:0000313" key="9">
    <source>
        <dbReference type="EMBL" id="PBC26396.1"/>
    </source>
</evidence>
<feature type="transmembrane region" description="Helical" evidence="7">
    <location>
        <begin position="163"/>
        <end position="184"/>
    </location>
</feature>
<dbReference type="PANTHER" id="PTHR16172:SF35">
    <property type="entry name" value="MAJOR FACILITATOR SUPERFAMILY (MFS) PROFILE DOMAIN-CONTAINING PROTEIN"/>
    <property type="match status" value="1"/>
</dbReference>
<feature type="compositionally biased region" description="Basic and acidic residues" evidence="6">
    <location>
        <begin position="397"/>
        <end position="411"/>
    </location>
</feature>
<dbReference type="SUPFAM" id="SSF103473">
    <property type="entry name" value="MFS general substrate transporter"/>
    <property type="match status" value="1"/>
</dbReference>
<dbReference type="InterPro" id="IPR036259">
    <property type="entry name" value="MFS_trans_sf"/>
</dbReference>
<dbReference type="GO" id="GO:0016020">
    <property type="term" value="C:membrane"/>
    <property type="evidence" value="ECO:0007669"/>
    <property type="project" value="UniProtKB-SubCell"/>
</dbReference>
<evidence type="ECO:0000256" key="3">
    <source>
        <dbReference type="ARBA" id="ARBA00022692"/>
    </source>
</evidence>
<feature type="compositionally biased region" description="Basic and acidic residues" evidence="6">
    <location>
        <begin position="421"/>
        <end position="433"/>
    </location>
</feature>
<evidence type="ECO:0000256" key="6">
    <source>
        <dbReference type="SAM" id="MobiDB-lite"/>
    </source>
</evidence>
<dbReference type="AlphaFoldDB" id="A0A2A3E559"/>
<feature type="domain" description="Major facilitator superfamily associated" evidence="8">
    <location>
        <begin position="13"/>
        <end position="289"/>
    </location>
</feature>
<keyword evidence="4 7" id="KW-1133">Transmembrane helix</keyword>
<evidence type="ECO:0000256" key="1">
    <source>
        <dbReference type="ARBA" id="ARBA00004141"/>
    </source>
</evidence>
<evidence type="ECO:0000256" key="5">
    <source>
        <dbReference type="ARBA" id="ARBA00023136"/>
    </source>
</evidence>
<evidence type="ECO:0000256" key="2">
    <source>
        <dbReference type="ARBA" id="ARBA00005241"/>
    </source>
</evidence>
<dbReference type="Proteomes" id="UP000242457">
    <property type="component" value="Unassembled WGS sequence"/>
</dbReference>
<feature type="transmembrane region" description="Helical" evidence="7">
    <location>
        <begin position="133"/>
        <end position="157"/>
    </location>
</feature>
<gene>
    <name evidence="9" type="ORF">APICC_09851</name>
</gene>
<dbReference type="Pfam" id="PF12832">
    <property type="entry name" value="MFS_1_like"/>
    <property type="match status" value="1"/>
</dbReference>
<reference evidence="9 10" key="1">
    <citation type="submission" date="2014-07" db="EMBL/GenBank/DDBJ databases">
        <title>Genomic and transcriptomic analysis on Apis cerana provide comprehensive insights into honey bee biology.</title>
        <authorList>
            <person name="Diao Q."/>
            <person name="Sun L."/>
            <person name="Zheng H."/>
            <person name="Zheng H."/>
            <person name="Xu S."/>
            <person name="Wang S."/>
            <person name="Zeng Z."/>
            <person name="Hu F."/>
            <person name="Su S."/>
            <person name="Wu J."/>
        </authorList>
    </citation>
    <scope>NUCLEOTIDE SEQUENCE [LARGE SCALE GENOMIC DNA]</scope>
    <source>
        <tissue evidence="9">Pupae without intestine</tissue>
    </source>
</reference>
<feature type="transmembrane region" description="Helical" evidence="7">
    <location>
        <begin position="17"/>
        <end position="46"/>
    </location>
</feature>
<feature type="region of interest" description="Disordered" evidence="6">
    <location>
        <begin position="348"/>
        <end position="367"/>
    </location>
</feature>
<keyword evidence="5 7" id="KW-0472">Membrane</keyword>
<dbReference type="EMBL" id="KZ288388">
    <property type="protein sequence ID" value="PBC26396.1"/>
    <property type="molecule type" value="Genomic_DNA"/>
</dbReference>
<dbReference type="InterPro" id="IPR024989">
    <property type="entry name" value="MFS_assoc_dom"/>
</dbReference>
<keyword evidence="10" id="KW-1185">Reference proteome</keyword>
<comment type="subcellular location">
    <subcellularLocation>
        <location evidence="1">Membrane</location>
        <topology evidence="1">Multi-pass membrane protein</topology>
    </subcellularLocation>
</comment>
<dbReference type="InterPro" id="IPR051717">
    <property type="entry name" value="MFS_MFSD6"/>
</dbReference>
<proteinExistence type="inferred from homology"/>
<accession>A0A2A3E559</accession>
<evidence type="ECO:0000256" key="4">
    <source>
        <dbReference type="ARBA" id="ARBA00022989"/>
    </source>
</evidence>
<sequence>MCSNTKMVIEYNVGMTFWLYFAIRVFIGVIGGTTFAMFEGAVIAILREQKADYGLQRIYGSIGGMISSPLSGLLIDYASTGKGYTDFRPAFYLYAALKLISGVLMLAINLEFKSPATNVVRDVFTVLRNIEAAALFIACFILGTAWGYIESFLFWLIQDLGGSRSLMGITITVGGIAGIPLLVLSGPIISKIGHANVLFIGFVFYAIRLCGYSLIYNPWHTLFFEALESVTLSLSFTAAVTYAAKLSTTTTDSSIQGLLGGVYYGVGKGSGSLIGGYLMKAFGTRPTYRIFAVVTLITGIMYYIFNVAYLKKRPQVEGNDIVKKKPKNVEKQNGLESGIIEIDLEEKKRSRGENEKNESNNLTGIDNQAFIREQDGVKCSRESQRTNNIEAINNAKNLDKIEKMPSDESKKKFGAKRLKKMQTDERDRAKECSKQNGSANPSLESDRFRCNVTVEKQPEDKK</sequence>
<evidence type="ECO:0000256" key="7">
    <source>
        <dbReference type="SAM" id="Phobius"/>
    </source>
</evidence>
<keyword evidence="3 7" id="KW-0812">Transmembrane</keyword>
<feature type="transmembrane region" description="Helical" evidence="7">
    <location>
        <begin position="196"/>
        <end position="215"/>
    </location>
</feature>
<feature type="transmembrane region" description="Helical" evidence="7">
    <location>
        <begin position="91"/>
        <end position="112"/>
    </location>
</feature>
<dbReference type="PANTHER" id="PTHR16172">
    <property type="entry name" value="MAJOR FACILITATOR SUPERFAMILY DOMAIN-CONTAINING PROTEIN 6-LIKE"/>
    <property type="match status" value="1"/>
</dbReference>
<name>A0A2A3E559_APICC</name>
<feature type="compositionally biased region" description="Polar residues" evidence="6">
    <location>
        <begin position="434"/>
        <end position="443"/>
    </location>
</feature>
<dbReference type="Gene3D" id="1.20.1250.20">
    <property type="entry name" value="MFS general substrate transporter like domains"/>
    <property type="match status" value="2"/>
</dbReference>